<sequence length="129" mass="14318">MKTRNVMVSLALLMSAPVWAGIFGDSASAKFENYQEMASSGIFEQGWLPPYLPKSAVNIEEKHDMDTNVVMATFEYDPQDTGSVQEHCDLMTETEDSARYACDNGESEAFIELRKDGSATYSSQPKVTE</sequence>
<organism evidence="3 4">
    <name type="scientific">Vibrio nigripulchritudo SOn1</name>
    <dbReference type="NCBI Taxonomy" id="1238450"/>
    <lineage>
        <taxon>Bacteria</taxon>
        <taxon>Pseudomonadati</taxon>
        <taxon>Pseudomonadota</taxon>
        <taxon>Gammaproteobacteria</taxon>
        <taxon>Vibrionales</taxon>
        <taxon>Vibrionaceae</taxon>
        <taxon>Vibrio</taxon>
    </lineage>
</organism>
<dbReference type="RefSeq" id="WP_022550177.1">
    <property type="nucleotide sequence ID" value="NZ_LK391965.1"/>
</dbReference>
<dbReference type="Pfam" id="PF26610">
    <property type="entry name" value="YbbD_head"/>
    <property type="match status" value="1"/>
</dbReference>
<dbReference type="InterPro" id="IPR058827">
    <property type="entry name" value="YbbD_head"/>
</dbReference>
<dbReference type="GeneID" id="97541797"/>
<gene>
    <name evidence="3" type="ORF">VIBNISOn1_940001</name>
</gene>
<reference evidence="3 4" key="1">
    <citation type="journal article" date="2013" name="ISME J.">
        <title>Comparative genomics of pathogenic lineages of Vibrio nigripulchritudo identifies virulence-associated traits.</title>
        <authorList>
            <person name="Goudenege D."/>
            <person name="Labreuche Y."/>
            <person name="Krin E."/>
            <person name="Ansquer D."/>
            <person name="Mangenot S."/>
            <person name="Calteau A."/>
            <person name="Medigue C."/>
            <person name="Mazel D."/>
            <person name="Polz M.F."/>
            <person name="Le Roux F."/>
        </authorList>
    </citation>
    <scope>NUCLEOTIDE SEQUENCE [LARGE SCALE GENOMIC DNA]</scope>
    <source>
        <strain evidence="3 4">SOn1</strain>
    </source>
</reference>
<name>A0AAV2VYQ2_9VIBR</name>
<dbReference type="AlphaFoldDB" id="A0AAV2VYQ2"/>
<keyword evidence="1" id="KW-0732">Signal</keyword>
<evidence type="ECO:0000256" key="1">
    <source>
        <dbReference type="SAM" id="SignalP"/>
    </source>
</evidence>
<comment type="caution">
    <text evidence="3">The sequence shown here is derived from an EMBL/GenBank/DDBJ whole genome shotgun (WGS) entry which is preliminary data.</text>
</comment>
<dbReference type="EMBL" id="CAOF01000191">
    <property type="protein sequence ID" value="CCO49909.1"/>
    <property type="molecule type" value="Genomic_DNA"/>
</dbReference>
<accession>A0AAV2VYQ2</accession>
<dbReference type="Proteomes" id="UP000018211">
    <property type="component" value="Unassembled WGS sequence"/>
</dbReference>
<feature type="signal peptide" evidence="1">
    <location>
        <begin position="1"/>
        <end position="20"/>
    </location>
</feature>
<feature type="chain" id="PRO_5043886978" description="YbbD head domain-containing protein" evidence="1">
    <location>
        <begin position="21"/>
        <end position="129"/>
    </location>
</feature>
<evidence type="ECO:0000313" key="4">
    <source>
        <dbReference type="Proteomes" id="UP000018211"/>
    </source>
</evidence>
<feature type="domain" description="YbbD head" evidence="2">
    <location>
        <begin position="25"/>
        <end position="75"/>
    </location>
</feature>
<evidence type="ECO:0000313" key="3">
    <source>
        <dbReference type="EMBL" id="CCO49909.1"/>
    </source>
</evidence>
<evidence type="ECO:0000259" key="2">
    <source>
        <dbReference type="Pfam" id="PF26610"/>
    </source>
</evidence>
<protein>
    <recommendedName>
        <fullName evidence="2">YbbD head domain-containing protein</fullName>
    </recommendedName>
</protein>
<proteinExistence type="predicted"/>